<dbReference type="Pfam" id="PF08044">
    <property type="entry name" value="DUF1707"/>
    <property type="match status" value="1"/>
</dbReference>
<comment type="caution">
    <text evidence="3">The sequence shown here is derived from an EMBL/GenBank/DDBJ whole genome shotgun (WGS) entry which is preliminary data.</text>
</comment>
<dbReference type="PANTHER" id="PTHR40763">
    <property type="entry name" value="MEMBRANE PROTEIN-RELATED"/>
    <property type="match status" value="1"/>
</dbReference>
<evidence type="ECO:0000313" key="3">
    <source>
        <dbReference type="EMBL" id="MFD2459693.1"/>
    </source>
</evidence>
<protein>
    <submittedName>
        <fullName evidence="3">DUF1707 domain-containing protein</fullName>
    </submittedName>
</protein>
<feature type="region of interest" description="Disordered" evidence="1">
    <location>
        <begin position="58"/>
        <end position="92"/>
    </location>
</feature>
<evidence type="ECO:0000259" key="2">
    <source>
        <dbReference type="Pfam" id="PF08044"/>
    </source>
</evidence>
<gene>
    <name evidence="3" type="ORF">ACFSYJ_13850</name>
</gene>
<sequence>MNEVPSPELRISDQDREAALTALGEHMSAGRIDIDEFGERSARITAAKTRGDLSAVFADLPQPHPRFDQPWQTVSAPPVPQATAAPPAPRSSWTPAQRAVAALTPLVWIAAIVLMVSAGVSWLILLVPIGLTAVGRGLWGQDWHGHDRHRELRDRRRYRGEIDG</sequence>
<dbReference type="RefSeq" id="WP_345397338.1">
    <property type="nucleotide sequence ID" value="NZ_BAABHG010000008.1"/>
</dbReference>
<proteinExistence type="predicted"/>
<evidence type="ECO:0000313" key="4">
    <source>
        <dbReference type="Proteomes" id="UP001597419"/>
    </source>
</evidence>
<organism evidence="3 4">
    <name type="scientific">Amycolatopsis samaneae</name>
    <dbReference type="NCBI Taxonomy" id="664691"/>
    <lineage>
        <taxon>Bacteria</taxon>
        <taxon>Bacillati</taxon>
        <taxon>Actinomycetota</taxon>
        <taxon>Actinomycetes</taxon>
        <taxon>Pseudonocardiales</taxon>
        <taxon>Pseudonocardiaceae</taxon>
        <taxon>Amycolatopsis</taxon>
    </lineage>
</organism>
<evidence type="ECO:0000256" key="1">
    <source>
        <dbReference type="SAM" id="MobiDB-lite"/>
    </source>
</evidence>
<dbReference type="InterPro" id="IPR012551">
    <property type="entry name" value="DUF1707_SHOCT-like"/>
</dbReference>
<name>A0ABW5GF20_9PSEU</name>
<dbReference type="EMBL" id="JBHUKU010000006">
    <property type="protein sequence ID" value="MFD2459693.1"/>
    <property type="molecule type" value="Genomic_DNA"/>
</dbReference>
<dbReference type="Proteomes" id="UP001597419">
    <property type="component" value="Unassembled WGS sequence"/>
</dbReference>
<keyword evidence="4" id="KW-1185">Reference proteome</keyword>
<feature type="compositionally biased region" description="Low complexity" evidence="1">
    <location>
        <begin position="73"/>
        <end position="92"/>
    </location>
</feature>
<feature type="domain" description="DUF1707" evidence="2">
    <location>
        <begin position="9"/>
        <end position="61"/>
    </location>
</feature>
<accession>A0ABW5GF20</accession>
<reference evidence="4" key="1">
    <citation type="journal article" date="2019" name="Int. J. Syst. Evol. Microbiol.">
        <title>The Global Catalogue of Microorganisms (GCM) 10K type strain sequencing project: providing services to taxonomists for standard genome sequencing and annotation.</title>
        <authorList>
            <consortium name="The Broad Institute Genomics Platform"/>
            <consortium name="The Broad Institute Genome Sequencing Center for Infectious Disease"/>
            <person name="Wu L."/>
            <person name="Ma J."/>
        </authorList>
    </citation>
    <scope>NUCLEOTIDE SEQUENCE [LARGE SCALE GENOMIC DNA]</scope>
    <source>
        <strain evidence="4">CGMCC 4.7643</strain>
    </source>
</reference>
<dbReference type="PANTHER" id="PTHR40763:SF5">
    <property type="entry name" value="MEMBRANE PROTEIN"/>
    <property type="match status" value="1"/>
</dbReference>